<accession>A0A6J6C974</accession>
<feature type="domain" description="Xylose isomerase-like TIM barrel" evidence="1">
    <location>
        <begin position="90"/>
        <end position="279"/>
    </location>
</feature>
<evidence type="ECO:0000313" key="2">
    <source>
        <dbReference type="EMBL" id="CAB4547109.1"/>
    </source>
</evidence>
<reference evidence="2" key="1">
    <citation type="submission" date="2020-05" db="EMBL/GenBank/DDBJ databases">
        <authorList>
            <person name="Chiriac C."/>
            <person name="Salcher M."/>
            <person name="Ghai R."/>
            <person name="Kavagutti S V."/>
        </authorList>
    </citation>
    <scope>NUCLEOTIDE SEQUENCE</scope>
</reference>
<dbReference type="InterPro" id="IPR013022">
    <property type="entry name" value="Xyl_isomerase-like_TIM-brl"/>
</dbReference>
<dbReference type="PANTHER" id="PTHR12110">
    <property type="entry name" value="HYDROXYPYRUVATE ISOMERASE"/>
    <property type="match status" value="1"/>
</dbReference>
<dbReference type="Pfam" id="PF01261">
    <property type="entry name" value="AP_endonuc_2"/>
    <property type="match status" value="1"/>
</dbReference>
<name>A0A6J6C974_9ZZZZ</name>
<gene>
    <name evidence="2" type="ORF">UFOPK1506_00190</name>
</gene>
<dbReference type="AlphaFoldDB" id="A0A6J6C974"/>
<sequence length="284" mass="32229">MKLGLDSYSFHRFYGETTAWETLPETKWSLRDFFDFCDAERITLASIQTSYMPSDDEVIREVARWMQVSPEEREIVFTWGHPNGYNGGKNLEAHASVLHYLTLAAKVGATQMRIVLGNQKNFHDSISQRHEILRPQLREVAALASKLGLRLSIENHADFPVMRLVELIDSIGNPALGLCLDTGNAKRVGDDHFELLRTLDLERVFMIQLKETLCLPGHEAPTGWWPTVYYGEGDTHADQCLAILRERNFNDPVVIELSNLNTGLEEIDVAKQAIAFTRKELAKS</sequence>
<organism evidence="2">
    <name type="scientific">freshwater metagenome</name>
    <dbReference type="NCBI Taxonomy" id="449393"/>
    <lineage>
        <taxon>unclassified sequences</taxon>
        <taxon>metagenomes</taxon>
        <taxon>ecological metagenomes</taxon>
    </lineage>
</organism>
<dbReference type="InterPro" id="IPR050312">
    <property type="entry name" value="IolE/XylAMocC-like"/>
</dbReference>
<dbReference type="SUPFAM" id="SSF51658">
    <property type="entry name" value="Xylose isomerase-like"/>
    <property type="match status" value="1"/>
</dbReference>
<dbReference type="EMBL" id="CAEZSV010000019">
    <property type="protein sequence ID" value="CAB4547109.1"/>
    <property type="molecule type" value="Genomic_DNA"/>
</dbReference>
<dbReference type="InterPro" id="IPR036237">
    <property type="entry name" value="Xyl_isomerase-like_sf"/>
</dbReference>
<evidence type="ECO:0000259" key="1">
    <source>
        <dbReference type="Pfam" id="PF01261"/>
    </source>
</evidence>
<proteinExistence type="predicted"/>
<dbReference type="Gene3D" id="3.20.20.150">
    <property type="entry name" value="Divalent-metal-dependent TIM barrel enzymes"/>
    <property type="match status" value="1"/>
</dbReference>
<protein>
    <submittedName>
        <fullName evidence="2">Unannotated protein</fullName>
    </submittedName>
</protein>